<dbReference type="Pfam" id="PF00046">
    <property type="entry name" value="Homeodomain"/>
    <property type="match status" value="1"/>
</dbReference>
<evidence type="ECO:0000256" key="8">
    <source>
        <dbReference type="ARBA" id="ARBA00058361"/>
    </source>
</evidence>
<name>A0ABD3T8D2_9LAMI</name>
<evidence type="ECO:0000256" key="2">
    <source>
        <dbReference type="ARBA" id="ARBA00023015"/>
    </source>
</evidence>
<reference evidence="15 16" key="1">
    <citation type="submission" date="2024-12" db="EMBL/GenBank/DDBJ databases">
        <title>The unique morphological basis and parallel evolutionary history of personate flowers in Penstemon.</title>
        <authorList>
            <person name="Depatie T.H."/>
            <person name="Wessinger C.A."/>
        </authorList>
    </citation>
    <scope>NUCLEOTIDE SEQUENCE [LARGE SCALE GENOMIC DNA]</scope>
    <source>
        <strain evidence="15">WTNN_2</strain>
        <tissue evidence="15">Leaf</tissue>
    </source>
</reference>
<evidence type="ECO:0000256" key="4">
    <source>
        <dbReference type="ARBA" id="ARBA00023155"/>
    </source>
</evidence>
<dbReference type="InterPro" id="IPR003106">
    <property type="entry name" value="Leu_zip_homeo"/>
</dbReference>
<evidence type="ECO:0000256" key="13">
    <source>
        <dbReference type="SAM" id="MobiDB-lite"/>
    </source>
</evidence>
<keyword evidence="16" id="KW-1185">Reference proteome</keyword>
<organism evidence="15 16">
    <name type="scientific">Penstemon smallii</name>
    <dbReference type="NCBI Taxonomy" id="265156"/>
    <lineage>
        <taxon>Eukaryota</taxon>
        <taxon>Viridiplantae</taxon>
        <taxon>Streptophyta</taxon>
        <taxon>Embryophyta</taxon>
        <taxon>Tracheophyta</taxon>
        <taxon>Spermatophyta</taxon>
        <taxon>Magnoliopsida</taxon>
        <taxon>eudicotyledons</taxon>
        <taxon>Gunneridae</taxon>
        <taxon>Pentapetalae</taxon>
        <taxon>asterids</taxon>
        <taxon>lamiids</taxon>
        <taxon>Lamiales</taxon>
        <taxon>Plantaginaceae</taxon>
        <taxon>Cheloneae</taxon>
        <taxon>Penstemon</taxon>
    </lineage>
</organism>
<dbReference type="FunFam" id="1.10.10.60:FF:000293">
    <property type="entry name" value="Homeobox-leucine zipper protein ATHB-7"/>
    <property type="match status" value="1"/>
</dbReference>
<evidence type="ECO:0000313" key="16">
    <source>
        <dbReference type="Proteomes" id="UP001634393"/>
    </source>
</evidence>
<keyword evidence="12" id="KW-0175">Coiled coil</keyword>
<evidence type="ECO:0000256" key="6">
    <source>
        <dbReference type="ARBA" id="ARBA00023242"/>
    </source>
</evidence>
<dbReference type="InterPro" id="IPR000047">
    <property type="entry name" value="HTH_motif"/>
</dbReference>
<dbReference type="GO" id="GO:0009414">
    <property type="term" value="P:response to water deprivation"/>
    <property type="evidence" value="ECO:0007669"/>
    <property type="project" value="UniProtKB-ARBA"/>
</dbReference>
<gene>
    <name evidence="15" type="ORF">ACJIZ3_007561</name>
</gene>
<dbReference type="InterPro" id="IPR017970">
    <property type="entry name" value="Homeobox_CS"/>
</dbReference>
<dbReference type="InterPro" id="IPR001356">
    <property type="entry name" value="HD"/>
</dbReference>
<comment type="similarity">
    <text evidence="7 11">Belongs to the HD-ZIP homeobox family. Class I subfamily.</text>
</comment>
<keyword evidence="5 11" id="KW-0804">Transcription</keyword>
<dbReference type="PANTHER" id="PTHR24326:SF122">
    <property type="entry name" value="HOMEOBOX-LEUCINE ZIPPER PROTEIN HOX6"/>
    <property type="match status" value="1"/>
</dbReference>
<comment type="subcellular location">
    <subcellularLocation>
        <location evidence="1 9 10">Nucleus</location>
    </subcellularLocation>
</comment>
<sequence>MLLEEEEKRRKKSNNNNNKKKKIRFSDEQIQSLEMMFESETKLEGRKKVELAKELGLQPRQVAIWFQNKRARWKSKQIEKDYNLLLSNYNNLAAQFDSLKKDNQSLLIQLQKLKNNEMVGTIECKNQETGGAGSDGECYKKKIGDFKLLGMDDEEEEEEDELLIKMVDVDNPNPSPLTITTSHEEDWGSSTLDDDTAHNYLSWDFWS</sequence>
<dbReference type="SUPFAM" id="SSF46689">
    <property type="entry name" value="Homeodomain-like"/>
    <property type="match status" value="1"/>
</dbReference>
<keyword evidence="4 9" id="KW-0371">Homeobox</keyword>
<dbReference type="Pfam" id="PF02183">
    <property type="entry name" value="HALZ"/>
    <property type="match status" value="1"/>
</dbReference>
<protein>
    <recommendedName>
        <fullName evidence="11">Homeobox-leucine zipper protein</fullName>
    </recommendedName>
    <alternativeName>
        <fullName evidence="11">HD-ZIP protein</fullName>
    </alternativeName>
    <alternativeName>
        <fullName evidence="11">Homeodomain transcription factor</fullName>
    </alternativeName>
</protein>
<evidence type="ECO:0000313" key="15">
    <source>
        <dbReference type="EMBL" id="KAL3832825.1"/>
    </source>
</evidence>
<dbReference type="EMBL" id="JBJXBP010000004">
    <property type="protein sequence ID" value="KAL3832825.1"/>
    <property type="molecule type" value="Genomic_DNA"/>
</dbReference>
<evidence type="ECO:0000256" key="5">
    <source>
        <dbReference type="ARBA" id="ARBA00023163"/>
    </source>
</evidence>
<evidence type="ECO:0000256" key="12">
    <source>
        <dbReference type="SAM" id="Coils"/>
    </source>
</evidence>
<keyword evidence="2 11" id="KW-0805">Transcription regulation</keyword>
<feature type="DNA-binding region" description="Homeobox" evidence="9">
    <location>
        <begin position="18"/>
        <end position="77"/>
    </location>
</feature>
<dbReference type="SMART" id="SM00389">
    <property type="entry name" value="HOX"/>
    <property type="match status" value="1"/>
</dbReference>
<dbReference type="PRINTS" id="PR00031">
    <property type="entry name" value="HTHREPRESSR"/>
</dbReference>
<comment type="function">
    <text evidence="11">Transcription factor.</text>
</comment>
<dbReference type="InterPro" id="IPR045224">
    <property type="entry name" value="HDZip_class_I_plant"/>
</dbReference>
<proteinExistence type="inferred from homology"/>
<dbReference type="Gene3D" id="1.10.10.60">
    <property type="entry name" value="Homeodomain-like"/>
    <property type="match status" value="1"/>
</dbReference>
<evidence type="ECO:0000259" key="14">
    <source>
        <dbReference type="PROSITE" id="PS50071"/>
    </source>
</evidence>
<dbReference type="AlphaFoldDB" id="A0ABD3T8D2"/>
<evidence type="ECO:0000256" key="1">
    <source>
        <dbReference type="ARBA" id="ARBA00004123"/>
    </source>
</evidence>
<dbReference type="PANTHER" id="PTHR24326">
    <property type="entry name" value="HOMEOBOX-LEUCINE ZIPPER PROTEIN"/>
    <property type="match status" value="1"/>
</dbReference>
<dbReference type="GO" id="GO:0005634">
    <property type="term" value="C:nucleus"/>
    <property type="evidence" value="ECO:0007669"/>
    <property type="project" value="UniProtKB-SubCell"/>
</dbReference>
<evidence type="ECO:0000256" key="3">
    <source>
        <dbReference type="ARBA" id="ARBA00023125"/>
    </source>
</evidence>
<dbReference type="GO" id="GO:0000981">
    <property type="term" value="F:DNA-binding transcription factor activity, RNA polymerase II-specific"/>
    <property type="evidence" value="ECO:0007669"/>
    <property type="project" value="UniProtKB-UniRule"/>
</dbReference>
<dbReference type="GO" id="GO:0009737">
    <property type="term" value="P:response to abscisic acid"/>
    <property type="evidence" value="ECO:0007669"/>
    <property type="project" value="UniProtKB-ARBA"/>
</dbReference>
<comment type="function">
    <text evidence="8">Probable transcription activator that may act as growth regulators in response to water deficit.</text>
</comment>
<keyword evidence="3 9" id="KW-0238">DNA-binding</keyword>
<feature type="domain" description="Homeobox" evidence="14">
    <location>
        <begin position="16"/>
        <end position="76"/>
    </location>
</feature>
<dbReference type="CDD" id="cd00086">
    <property type="entry name" value="homeodomain"/>
    <property type="match status" value="1"/>
</dbReference>
<feature type="compositionally biased region" description="Basic residues" evidence="13">
    <location>
        <begin position="9"/>
        <end position="23"/>
    </location>
</feature>
<dbReference type="Proteomes" id="UP001634393">
    <property type="component" value="Unassembled WGS sequence"/>
</dbReference>
<comment type="caution">
    <text evidence="15">The sequence shown here is derived from an EMBL/GenBank/DDBJ whole genome shotgun (WGS) entry which is preliminary data.</text>
</comment>
<accession>A0ABD3T8D2</accession>
<evidence type="ECO:0000256" key="10">
    <source>
        <dbReference type="RuleBase" id="RU000682"/>
    </source>
</evidence>
<feature type="region of interest" description="Disordered" evidence="13">
    <location>
        <begin position="1"/>
        <end position="24"/>
    </location>
</feature>
<keyword evidence="6 9" id="KW-0539">Nucleus</keyword>
<evidence type="ECO:0000256" key="9">
    <source>
        <dbReference type="PROSITE-ProRule" id="PRU00108"/>
    </source>
</evidence>
<evidence type="ECO:0000256" key="7">
    <source>
        <dbReference type="ARBA" id="ARBA00025748"/>
    </source>
</evidence>
<dbReference type="PROSITE" id="PS50071">
    <property type="entry name" value="HOMEOBOX_2"/>
    <property type="match status" value="1"/>
</dbReference>
<dbReference type="GO" id="GO:0000976">
    <property type="term" value="F:transcription cis-regulatory region binding"/>
    <property type="evidence" value="ECO:0007669"/>
    <property type="project" value="UniProtKB-ARBA"/>
</dbReference>
<evidence type="ECO:0000256" key="11">
    <source>
        <dbReference type="RuleBase" id="RU369038"/>
    </source>
</evidence>
<dbReference type="PROSITE" id="PS00027">
    <property type="entry name" value="HOMEOBOX_1"/>
    <property type="match status" value="1"/>
</dbReference>
<feature type="coiled-coil region" evidence="12">
    <location>
        <begin position="89"/>
        <end position="116"/>
    </location>
</feature>
<dbReference type="InterPro" id="IPR009057">
    <property type="entry name" value="Homeodomain-like_sf"/>
</dbReference>